<dbReference type="Proteomes" id="UP001459277">
    <property type="component" value="Unassembled WGS sequence"/>
</dbReference>
<dbReference type="InterPro" id="IPR007021">
    <property type="entry name" value="DUF659"/>
</dbReference>
<dbReference type="AlphaFoldDB" id="A0AAW2E0C4"/>
<evidence type="ECO:0000259" key="1">
    <source>
        <dbReference type="Pfam" id="PF04937"/>
    </source>
</evidence>
<organism evidence="2 3">
    <name type="scientific">Lithocarpus litseifolius</name>
    <dbReference type="NCBI Taxonomy" id="425828"/>
    <lineage>
        <taxon>Eukaryota</taxon>
        <taxon>Viridiplantae</taxon>
        <taxon>Streptophyta</taxon>
        <taxon>Embryophyta</taxon>
        <taxon>Tracheophyta</taxon>
        <taxon>Spermatophyta</taxon>
        <taxon>Magnoliopsida</taxon>
        <taxon>eudicotyledons</taxon>
        <taxon>Gunneridae</taxon>
        <taxon>Pentapetalae</taxon>
        <taxon>rosids</taxon>
        <taxon>fabids</taxon>
        <taxon>Fagales</taxon>
        <taxon>Fagaceae</taxon>
        <taxon>Lithocarpus</taxon>
    </lineage>
</organism>
<dbReference type="Pfam" id="PF04937">
    <property type="entry name" value="DUF659"/>
    <property type="match status" value="1"/>
</dbReference>
<proteinExistence type="predicted"/>
<reference evidence="2 3" key="1">
    <citation type="submission" date="2024-01" db="EMBL/GenBank/DDBJ databases">
        <title>A telomere-to-telomere, gap-free genome of sweet tea (Lithocarpus litseifolius).</title>
        <authorList>
            <person name="Zhou J."/>
        </authorList>
    </citation>
    <scope>NUCLEOTIDE SEQUENCE [LARGE SCALE GENOMIC DNA]</scope>
    <source>
        <strain evidence="2">Zhou-2022a</strain>
        <tissue evidence="2">Leaf</tissue>
    </source>
</reference>
<dbReference type="EMBL" id="JAZDWU010000001">
    <property type="protein sequence ID" value="KAL0015223.1"/>
    <property type="molecule type" value="Genomic_DNA"/>
</dbReference>
<dbReference type="PANTHER" id="PTHR32166">
    <property type="entry name" value="OSJNBA0013A04.12 PROTEIN"/>
    <property type="match status" value="1"/>
</dbReference>
<keyword evidence="3" id="KW-1185">Reference proteome</keyword>
<protein>
    <recommendedName>
        <fullName evidence="1">DUF659 domain-containing protein</fullName>
    </recommendedName>
</protein>
<dbReference type="InterPro" id="IPR012337">
    <property type="entry name" value="RNaseH-like_sf"/>
</dbReference>
<dbReference type="PANTHER" id="PTHR32166:SF81">
    <property type="entry name" value="OS06G0658400 PROTEIN"/>
    <property type="match status" value="1"/>
</dbReference>
<dbReference type="SUPFAM" id="SSF53098">
    <property type="entry name" value="Ribonuclease H-like"/>
    <property type="match status" value="1"/>
</dbReference>
<feature type="domain" description="DUF659" evidence="1">
    <location>
        <begin position="125"/>
        <end position="265"/>
    </location>
</feature>
<accession>A0AAW2E0C4</accession>
<name>A0AAW2E0C4_9ROSI</name>
<comment type="caution">
    <text evidence="2">The sequence shown here is derived from an EMBL/GenBank/DDBJ whole genome shotgun (WGS) entry which is preliminary data.</text>
</comment>
<evidence type="ECO:0000313" key="3">
    <source>
        <dbReference type="Proteomes" id="UP001459277"/>
    </source>
</evidence>
<sequence>MKVTPGHRLEMQRVYDQVENDKLERECRSRIPLPPPFHGPISSFRGQEESGSTDAVVNGKRRNLIANSPLERAFQNSARVELDGRIARMFCTGGLPFHFARNPNDRNSYAYATTYNILGYVPSGYNALRKTLLQKKRANIERLLKSIKDSWLANGVSIVSDEWSDPQRRPLINIMAVSNGVPVFIKAIDGLGEFKDKHFIAGVLKDAIKEIEHEKVVQVITDNANVMKAAGALIEGEYPKIFWTPCVVHILNLALKNICATKNTKKNEVTYKECSWTTCIADDASFIRVFIMNHSMRLAMFNKFCPLRLL</sequence>
<gene>
    <name evidence="2" type="ORF">SO802_002292</name>
</gene>
<evidence type="ECO:0000313" key="2">
    <source>
        <dbReference type="EMBL" id="KAL0015223.1"/>
    </source>
</evidence>